<evidence type="ECO:0000256" key="8">
    <source>
        <dbReference type="ARBA" id="ARBA00037071"/>
    </source>
</evidence>
<evidence type="ECO:0000256" key="1">
    <source>
        <dbReference type="ARBA" id="ARBA00000971"/>
    </source>
</evidence>
<dbReference type="OrthoDB" id="9808891at2"/>
<gene>
    <name evidence="13" type="ORF">SAMN04487955_10250</name>
</gene>
<feature type="compositionally biased region" description="Basic and acidic residues" evidence="11">
    <location>
        <begin position="141"/>
        <end position="162"/>
    </location>
</feature>
<evidence type="ECO:0000259" key="12">
    <source>
        <dbReference type="PROSITE" id="PS50059"/>
    </source>
</evidence>
<dbReference type="GO" id="GO:0005737">
    <property type="term" value="C:cytoplasm"/>
    <property type="evidence" value="ECO:0007669"/>
    <property type="project" value="UniProtKB-SubCell"/>
</dbReference>
<keyword evidence="4" id="KW-0963">Cytoplasm</keyword>
<accession>A0A1I7FWD8</accession>
<dbReference type="EC" id="5.2.1.8" evidence="10"/>
<comment type="subcellular location">
    <subcellularLocation>
        <location evidence="2">Cytoplasm</location>
    </subcellularLocation>
</comment>
<evidence type="ECO:0000256" key="11">
    <source>
        <dbReference type="SAM" id="MobiDB-lite"/>
    </source>
</evidence>
<comment type="catalytic activity">
    <reaction evidence="1 9 10">
        <text>[protein]-peptidylproline (omega=180) = [protein]-peptidylproline (omega=0)</text>
        <dbReference type="Rhea" id="RHEA:16237"/>
        <dbReference type="Rhea" id="RHEA-COMP:10747"/>
        <dbReference type="Rhea" id="RHEA-COMP:10748"/>
        <dbReference type="ChEBI" id="CHEBI:83833"/>
        <dbReference type="ChEBI" id="CHEBI:83834"/>
        <dbReference type="EC" id="5.2.1.8"/>
    </reaction>
</comment>
<keyword evidence="14" id="KW-1185">Reference proteome</keyword>
<dbReference type="GO" id="GO:0003755">
    <property type="term" value="F:peptidyl-prolyl cis-trans isomerase activity"/>
    <property type="evidence" value="ECO:0007669"/>
    <property type="project" value="UniProtKB-UniRule"/>
</dbReference>
<dbReference type="RefSeq" id="WP_089792791.1">
    <property type="nucleotide sequence ID" value="NZ_FPBP01000002.1"/>
</dbReference>
<dbReference type="PROSITE" id="PS50059">
    <property type="entry name" value="FKBP_PPIASE"/>
    <property type="match status" value="1"/>
</dbReference>
<dbReference type="AlphaFoldDB" id="A0A1I7FWD8"/>
<keyword evidence="6" id="KW-0143">Chaperone</keyword>
<evidence type="ECO:0000256" key="5">
    <source>
        <dbReference type="ARBA" id="ARBA00023110"/>
    </source>
</evidence>
<evidence type="ECO:0000256" key="4">
    <source>
        <dbReference type="ARBA" id="ARBA00022490"/>
    </source>
</evidence>
<evidence type="ECO:0000256" key="6">
    <source>
        <dbReference type="ARBA" id="ARBA00023186"/>
    </source>
</evidence>
<keyword evidence="5 9" id="KW-0697">Rotamase</keyword>
<reference evidence="14" key="1">
    <citation type="submission" date="2016-10" db="EMBL/GenBank/DDBJ databases">
        <authorList>
            <person name="Varghese N."/>
            <person name="Submissions S."/>
        </authorList>
    </citation>
    <scope>NUCLEOTIDE SEQUENCE [LARGE SCALE GENOMIC DNA]</scope>
    <source>
        <strain evidence="14">CGMCC 1.6981</strain>
    </source>
</reference>
<proteinExistence type="inferred from homology"/>
<feature type="domain" description="PPIase FKBP-type" evidence="12">
    <location>
        <begin position="6"/>
        <end position="83"/>
    </location>
</feature>
<evidence type="ECO:0000256" key="10">
    <source>
        <dbReference type="RuleBase" id="RU003915"/>
    </source>
</evidence>
<comment type="similarity">
    <text evidence="3 10">Belongs to the FKBP-type PPIase family.</text>
</comment>
<evidence type="ECO:0000256" key="7">
    <source>
        <dbReference type="ARBA" id="ARBA00023235"/>
    </source>
</evidence>
<keyword evidence="7 9" id="KW-0413">Isomerase</keyword>
<dbReference type="Proteomes" id="UP000198693">
    <property type="component" value="Unassembled WGS sequence"/>
</dbReference>
<dbReference type="SUPFAM" id="SSF54534">
    <property type="entry name" value="FKBP-like"/>
    <property type="match status" value="1"/>
</dbReference>
<dbReference type="GO" id="GO:0042026">
    <property type="term" value="P:protein refolding"/>
    <property type="evidence" value="ECO:0007669"/>
    <property type="project" value="UniProtKB-ARBA"/>
</dbReference>
<feature type="region of interest" description="Disordered" evidence="11">
    <location>
        <begin position="141"/>
        <end position="168"/>
    </location>
</feature>
<dbReference type="STRING" id="463301.SAMN04487955_10250"/>
<dbReference type="Gene3D" id="3.10.50.40">
    <property type="match status" value="1"/>
</dbReference>
<organism evidence="13 14">
    <name type="scientific">Halomonas korlensis</name>
    <dbReference type="NCBI Taxonomy" id="463301"/>
    <lineage>
        <taxon>Bacteria</taxon>
        <taxon>Pseudomonadati</taxon>
        <taxon>Pseudomonadota</taxon>
        <taxon>Gammaproteobacteria</taxon>
        <taxon>Oceanospirillales</taxon>
        <taxon>Halomonadaceae</taxon>
        <taxon>Halomonas</taxon>
    </lineage>
</organism>
<evidence type="ECO:0000256" key="9">
    <source>
        <dbReference type="PROSITE-ProRule" id="PRU00277"/>
    </source>
</evidence>
<dbReference type="EMBL" id="FPBP01000002">
    <property type="protein sequence ID" value="SFU40542.1"/>
    <property type="molecule type" value="Genomic_DNA"/>
</dbReference>
<evidence type="ECO:0000313" key="14">
    <source>
        <dbReference type="Proteomes" id="UP000198693"/>
    </source>
</evidence>
<dbReference type="PANTHER" id="PTHR47861">
    <property type="entry name" value="FKBP-TYPE PEPTIDYL-PROLYL CIS-TRANS ISOMERASE SLYD"/>
    <property type="match status" value="1"/>
</dbReference>
<dbReference type="InterPro" id="IPR046357">
    <property type="entry name" value="PPIase_dom_sf"/>
</dbReference>
<protein>
    <recommendedName>
        <fullName evidence="10">Peptidyl-prolyl cis-trans isomerase</fullName>
        <ecNumber evidence="10">5.2.1.8</ecNumber>
    </recommendedName>
</protein>
<comment type="function">
    <text evidence="8">Also involved in hydrogenase metallocenter assembly, probably by participating in the nickel insertion step. This function in hydrogenase biosynthesis requires chaperone activity and the presence of the metal-binding domain, but not PPIase activity.</text>
</comment>
<dbReference type="InterPro" id="IPR001179">
    <property type="entry name" value="PPIase_FKBP_dom"/>
</dbReference>
<dbReference type="PANTHER" id="PTHR47861:SF3">
    <property type="entry name" value="FKBP-TYPE PEPTIDYL-PROLYL CIS-TRANS ISOMERASE SLYD"/>
    <property type="match status" value="1"/>
</dbReference>
<name>A0A1I7FWD8_9GAMM</name>
<evidence type="ECO:0000256" key="2">
    <source>
        <dbReference type="ARBA" id="ARBA00004496"/>
    </source>
</evidence>
<sequence length="168" mass="17934">MQIEQNSVVAIHYTLTNDAGEVLDSSEGREPLTYLHGAGNIIPGLEKELEGHAAGEKVHATVAPEEGYGEKQSQLVQEVPRDAFQGVESVEPGMQFQAQTEGGPLMVTVTQVEGDTVVVDGNHPLAGQTLNFDVEIAEVRPASEEEVEHGHVHGEGDGHGEGEQAQQH</sequence>
<evidence type="ECO:0000313" key="13">
    <source>
        <dbReference type="EMBL" id="SFU40542.1"/>
    </source>
</evidence>
<dbReference type="Pfam" id="PF00254">
    <property type="entry name" value="FKBP_C"/>
    <property type="match status" value="1"/>
</dbReference>
<evidence type="ECO:0000256" key="3">
    <source>
        <dbReference type="ARBA" id="ARBA00006577"/>
    </source>
</evidence>